<dbReference type="Proteomes" id="UP001353858">
    <property type="component" value="Unassembled WGS sequence"/>
</dbReference>
<proteinExistence type="predicted"/>
<feature type="region of interest" description="Disordered" evidence="1">
    <location>
        <begin position="33"/>
        <end position="55"/>
    </location>
</feature>
<protein>
    <recommendedName>
        <fullName evidence="3">Retrotransposon gag domain-containing protein</fullName>
    </recommendedName>
</protein>
<keyword evidence="2" id="KW-0812">Transmembrane</keyword>
<dbReference type="PANTHER" id="PTHR33194:SF4">
    <property type="entry name" value="CCHC-TYPE DOMAIN-CONTAINING PROTEIN"/>
    <property type="match status" value="1"/>
</dbReference>
<keyword evidence="2" id="KW-1133">Transmembrane helix</keyword>
<evidence type="ECO:0000313" key="4">
    <source>
        <dbReference type="EMBL" id="KAK4887382.1"/>
    </source>
</evidence>
<evidence type="ECO:0000256" key="2">
    <source>
        <dbReference type="SAM" id="Phobius"/>
    </source>
</evidence>
<evidence type="ECO:0000259" key="3">
    <source>
        <dbReference type="Pfam" id="PF03732"/>
    </source>
</evidence>
<feature type="transmembrane region" description="Helical" evidence="2">
    <location>
        <begin position="604"/>
        <end position="624"/>
    </location>
</feature>
<comment type="caution">
    <text evidence="4">The sequence shown here is derived from an EMBL/GenBank/DDBJ whole genome shotgun (WGS) entry which is preliminary data.</text>
</comment>
<evidence type="ECO:0000313" key="5">
    <source>
        <dbReference type="Proteomes" id="UP001353858"/>
    </source>
</evidence>
<dbReference type="AlphaFoldDB" id="A0AAN7PIN8"/>
<feature type="domain" description="Retrotransposon gag" evidence="3">
    <location>
        <begin position="126"/>
        <end position="210"/>
    </location>
</feature>
<dbReference type="PANTHER" id="PTHR33194">
    <property type="entry name" value="ZINC KNUCKLE DOMAINCONTAINING PROTEIN"/>
    <property type="match status" value="1"/>
</dbReference>
<organism evidence="4 5">
    <name type="scientific">Aquatica leii</name>
    <dbReference type="NCBI Taxonomy" id="1421715"/>
    <lineage>
        <taxon>Eukaryota</taxon>
        <taxon>Metazoa</taxon>
        <taxon>Ecdysozoa</taxon>
        <taxon>Arthropoda</taxon>
        <taxon>Hexapoda</taxon>
        <taxon>Insecta</taxon>
        <taxon>Pterygota</taxon>
        <taxon>Neoptera</taxon>
        <taxon>Endopterygota</taxon>
        <taxon>Coleoptera</taxon>
        <taxon>Polyphaga</taxon>
        <taxon>Elateriformia</taxon>
        <taxon>Elateroidea</taxon>
        <taxon>Lampyridae</taxon>
        <taxon>Luciolinae</taxon>
        <taxon>Aquatica</taxon>
    </lineage>
</organism>
<dbReference type="Pfam" id="PF03732">
    <property type="entry name" value="Retrotrans_gag"/>
    <property type="match status" value="1"/>
</dbReference>
<name>A0AAN7PIN8_9COLE</name>
<reference evidence="5" key="1">
    <citation type="submission" date="2023-01" db="EMBL/GenBank/DDBJ databases">
        <title>Key to firefly adult light organ development and bioluminescence: homeobox transcription factors regulate luciferase expression and transportation to peroxisome.</title>
        <authorList>
            <person name="Fu X."/>
        </authorList>
    </citation>
    <scope>NUCLEOTIDE SEQUENCE [LARGE SCALE GENOMIC DNA]</scope>
</reference>
<dbReference type="EMBL" id="JARPUR010000001">
    <property type="protein sequence ID" value="KAK4887382.1"/>
    <property type="molecule type" value="Genomic_DNA"/>
</dbReference>
<keyword evidence="2" id="KW-0472">Membrane</keyword>
<keyword evidence="5" id="KW-1185">Reference proteome</keyword>
<sequence length="706" mass="80698">MSTSNQISTPKHAYETRSKIIFRPKISEINPISVNSPTKEVNSSPNISNNLRDNSNASELILPQTTMTTNNVTLHQVTTSETTPILPKFVSPTNFIPGETNPHSFLRNFNRCASSNHWNNLNKISLFANYLEGNAYWFSNYKANSNNVDKTWEDISTDFLNYFEGSSSSLDATDRLKSRKQLPNELVMKYFDFIEIANDIIPQLSCDDLVKLFSLKSDFILRYPTRKGWTHDSFREAISSLAFIQETKVKNALQCHSDSLLEHAVRQVNRGVNFVPPNTFKKFQNNRDFFSWCCGVATERKIDDLVIGHEKMQEFMQRVNLGLKDSFEQISNNSKVFEEYHNQELRYTIVNLMTINCVIYPGLIALYGPQCAYKMYLGATVEELSHHCSFRCHSSKSMLVSEVSSDIFIITHPKNKTIIICPNETFELDNQSYYQPGALQVKLPCQCSLLVNQKEVISTRFPCSSNGVDNPKLLHVLLATWSKLKTYVIKSAHHEIIFNNMSECLDSNWTTTVPYLNLSTTLIIGRLKESLEFTISKTRTSLYTFQSDTTYYVWNIALSIICIYLLCKVKGRGLATLVIIDPVLADEINHELVKILTYVSSISLLIFVLVLATILICCCITKWLSSRQRKSQQKTARKRWLSAKAETRNNQQEVEEVAIELEDSSPRRRNVPQVSDNVIVVDNLKGQRSDEQVTECSSRVIRNQEE</sequence>
<dbReference type="InterPro" id="IPR005162">
    <property type="entry name" value="Retrotrans_gag_dom"/>
</dbReference>
<accession>A0AAN7PIN8</accession>
<evidence type="ECO:0000256" key="1">
    <source>
        <dbReference type="SAM" id="MobiDB-lite"/>
    </source>
</evidence>
<gene>
    <name evidence="4" type="ORF">RN001_003653</name>
</gene>